<feature type="transmembrane region" description="Helical" evidence="1">
    <location>
        <begin position="34"/>
        <end position="53"/>
    </location>
</feature>
<accession>A0A1I5Y8Z0</accession>
<dbReference type="EMBL" id="FOXX01000002">
    <property type="protein sequence ID" value="SFQ40654.1"/>
    <property type="molecule type" value="Genomic_DNA"/>
</dbReference>
<sequence>MKNSCAQKEIQAKSHTTSSLEERIDECLEKGLHILLYVGALPVTLWIILQFFTNFL</sequence>
<protein>
    <submittedName>
        <fullName evidence="2">Uncharacterized protein</fullName>
    </submittedName>
</protein>
<name>A0A1I5Y8Z0_9BACI</name>
<keyword evidence="1" id="KW-0812">Transmembrane</keyword>
<keyword evidence="1" id="KW-1133">Transmembrane helix</keyword>
<proteinExistence type="predicted"/>
<comment type="caution">
    <text evidence="2">The sequence shown here is derived from an EMBL/GenBank/DDBJ whole genome shotgun (WGS) entry which is preliminary data.</text>
</comment>
<evidence type="ECO:0000313" key="2">
    <source>
        <dbReference type="EMBL" id="SFQ40654.1"/>
    </source>
</evidence>
<dbReference type="Proteomes" id="UP000182762">
    <property type="component" value="Unassembled WGS sequence"/>
</dbReference>
<evidence type="ECO:0000313" key="3">
    <source>
        <dbReference type="Proteomes" id="UP000182762"/>
    </source>
</evidence>
<keyword evidence="3" id="KW-1185">Reference proteome</keyword>
<evidence type="ECO:0000256" key="1">
    <source>
        <dbReference type="SAM" id="Phobius"/>
    </source>
</evidence>
<keyword evidence="1" id="KW-0472">Membrane</keyword>
<reference evidence="2 3" key="1">
    <citation type="submission" date="2016-10" db="EMBL/GenBank/DDBJ databases">
        <authorList>
            <person name="Varghese N."/>
            <person name="Submissions S."/>
        </authorList>
    </citation>
    <scope>NUCLEOTIDE SEQUENCE [LARGE SCALE GENOMIC DNA]</scope>
    <source>
        <strain evidence="2 3">DSM 13796</strain>
    </source>
</reference>
<dbReference type="RefSeq" id="WP_161939294.1">
    <property type="nucleotide sequence ID" value="NZ_FOXX01000002.1"/>
</dbReference>
<dbReference type="GeneID" id="93713856"/>
<organism evidence="2 3">
    <name type="scientific">Priestia endophytica DSM 13796</name>
    <dbReference type="NCBI Taxonomy" id="1121089"/>
    <lineage>
        <taxon>Bacteria</taxon>
        <taxon>Bacillati</taxon>
        <taxon>Bacillota</taxon>
        <taxon>Bacilli</taxon>
        <taxon>Bacillales</taxon>
        <taxon>Bacillaceae</taxon>
        <taxon>Priestia</taxon>
    </lineage>
</organism>
<gene>
    <name evidence="2" type="ORF">SAMN02745910_01316</name>
</gene>